<dbReference type="SUPFAM" id="SSF53474">
    <property type="entry name" value="alpha/beta-Hydrolases"/>
    <property type="match status" value="1"/>
</dbReference>
<dbReference type="InterPro" id="IPR000639">
    <property type="entry name" value="Epox_hydrolase-like"/>
</dbReference>
<keyword evidence="5 6" id="KW-0378">Hydrolase</keyword>
<evidence type="ECO:0000256" key="4">
    <source>
        <dbReference type="ARBA" id="ARBA00022797"/>
    </source>
</evidence>
<dbReference type="PANTHER" id="PTHR21661">
    <property type="entry name" value="EPOXIDE HYDROLASE 1-RELATED"/>
    <property type="match status" value="1"/>
</dbReference>
<evidence type="ECO:0000256" key="1">
    <source>
        <dbReference type="ARBA" id="ARBA00000221"/>
    </source>
</evidence>
<comment type="catalytic activity">
    <reaction evidence="6">
        <text>cis-stilbene oxide + H2O = (1R,2R)-hydrobenzoin</text>
        <dbReference type="Rhea" id="RHEA:23900"/>
        <dbReference type="ChEBI" id="CHEBI:15377"/>
        <dbReference type="ChEBI" id="CHEBI:50004"/>
        <dbReference type="ChEBI" id="CHEBI:50014"/>
        <dbReference type="EC" id="3.3.2.9"/>
    </reaction>
</comment>
<protein>
    <recommendedName>
        <fullName evidence="6">Epoxide hydrolase</fullName>
        <ecNumber evidence="6">3.3.2.9</ecNumber>
    </recommendedName>
</protein>
<dbReference type="Gene3D" id="3.40.50.1820">
    <property type="entry name" value="alpha/beta hydrolase"/>
    <property type="match status" value="1"/>
</dbReference>
<name>A0ABP1QI15_9HEXA</name>
<evidence type="ECO:0000313" key="9">
    <source>
        <dbReference type="EMBL" id="CAL8103891.1"/>
    </source>
</evidence>
<dbReference type="PIRSF" id="PIRSF001112">
    <property type="entry name" value="Epoxide_hydrolase"/>
    <property type="match status" value="1"/>
</dbReference>
<keyword evidence="7" id="KW-0812">Transmembrane</keyword>
<dbReference type="EC" id="3.3.2.9" evidence="6"/>
<comment type="subcellular location">
    <subcellularLocation>
        <location evidence="6">Endoplasmic reticulum membrane</location>
    </subcellularLocation>
    <subcellularLocation>
        <location evidence="2">Microsome membrane</location>
        <topology evidence="2">Single-pass membrane protein</topology>
    </subcellularLocation>
</comment>
<evidence type="ECO:0000256" key="3">
    <source>
        <dbReference type="ARBA" id="ARBA00010088"/>
    </source>
</evidence>
<proteinExistence type="inferred from homology"/>
<feature type="transmembrane region" description="Helical" evidence="7">
    <location>
        <begin position="7"/>
        <end position="24"/>
    </location>
</feature>
<keyword evidence="7" id="KW-1133">Transmembrane helix</keyword>
<dbReference type="EMBL" id="CAXLJM020000035">
    <property type="protein sequence ID" value="CAL8103891.1"/>
    <property type="molecule type" value="Genomic_DNA"/>
</dbReference>
<evidence type="ECO:0000256" key="5">
    <source>
        <dbReference type="ARBA" id="ARBA00022801"/>
    </source>
</evidence>
<reference evidence="9 10" key="1">
    <citation type="submission" date="2024-08" db="EMBL/GenBank/DDBJ databases">
        <authorList>
            <person name="Cucini C."/>
            <person name="Frati F."/>
        </authorList>
    </citation>
    <scope>NUCLEOTIDE SEQUENCE [LARGE SCALE GENOMIC DNA]</scope>
</reference>
<gene>
    <name evidence="9" type="ORF">ODALV1_LOCUS11586</name>
</gene>
<accession>A0ABP1QI15</accession>
<keyword evidence="10" id="KW-1185">Reference proteome</keyword>
<dbReference type="PANTHER" id="PTHR21661:SF35">
    <property type="entry name" value="EPOXIDE HYDROLASE"/>
    <property type="match status" value="1"/>
</dbReference>
<dbReference type="PRINTS" id="PR00412">
    <property type="entry name" value="EPOXHYDRLASE"/>
</dbReference>
<keyword evidence="4 6" id="KW-0058">Aromatic hydrocarbons catabolism</keyword>
<comment type="similarity">
    <text evidence="3 6">Belongs to the peptidase S33 family.</text>
</comment>
<evidence type="ECO:0000256" key="2">
    <source>
        <dbReference type="ARBA" id="ARBA00004111"/>
    </source>
</evidence>
<sequence length="450" mass="50373">MGLIGKLILLLIPVGVAFIYLQLIKTDPIPKLEDAYWGPKSEQGKKEDSSIRPFKVDIQATVLDDLKARLKRELDSDRLVAPLEGVGFEYGFNSKYLKTVGQYWLTKYDWKAREKLLNKYPHFKTNIGGLDIHFQHVKPKAKNGVATRPLLLLHGWPGSIIEFQKIIPLLSEPKNSNYNYELIIPSLPGYGWSSGAARPGLGTVEMANIFKRLMDRLGHKKFYAMGGDWGGFIVSDLASAYPENVLGVLSSLCASNMPISTVKSFLASAIPSLFTTPDEAKHLIPFSETFSFLVRESGYMHIQATKPDTVVGLTQSPLGLAAYILEKFSTWTDRDWISREDGGITQKFQMDELLDNLMVYWVTGSVTTSVRLYSEALIPWSGYNLDKVPTNVPYNCLLGAKDMMTVPRISLVDKFTNLQRFKFVSDAGHFGAMEVPQLFADDAVSFFDSL</sequence>
<dbReference type="InterPro" id="IPR010497">
    <property type="entry name" value="Epoxide_hydro_N"/>
</dbReference>
<dbReference type="Pfam" id="PF06441">
    <property type="entry name" value="EHN"/>
    <property type="match status" value="1"/>
</dbReference>
<organism evidence="9 10">
    <name type="scientific">Orchesella dallaii</name>
    <dbReference type="NCBI Taxonomy" id="48710"/>
    <lineage>
        <taxon>Eukaryota</taxon>
        <taxon>Metazoa</taxon>
        <taxon>Ecdysozoa</taxon>
        <taxon>Arthropoda</taxon>
        <taxon>Hexapoda</taxon>
        <taxon>Collembola</taxon>
        <taxon>Entomobryomorpha</taxon>
        <taxon>Entomobryoidea</taxon>
        <taxon>Orchesellidae</taxon>
        <taxon>Orchesellinae</taxon>
        <taxon>Orchesella</taxon>
    </lineage>
</organism>
<evidence type="ECO:0000256" key="7">
    <source>
        <dbReference type="SAM" id="Phobius"/>
    </source>
</evidence>
<keyword evidence="6 7" id="KW-0472">Membrane</keyword>
<dbReference type="InterPro" id="IPR029058">
    <property type="entry name" value="AB_hydrolase_fold"/>
</dbReference>
<evidence type="ECO:0000313" key="10">
    <source>
        <dbReference type="Proteomes" id="UP001642540"/>
    </source>
</evidence>
<comment type="caution">
    <text evidence="9">The sequence shown here is derived from an EMBL/GenBank/DDBJ whole genome shotgun (WGS) entry which is preliminary data.</text>
</comment>
<keyword evidence="6" id="KW-0256">Endoplasmic reticulum</keyword>
<comment type="catalytic activity">
    <reaction evidence="1 6">
        <text>1-(4-methoxyphenyl)-N-methyl-N-[(3-methyloxetan-3-yl)methyl]methanamine + H2O = 2-{[(4-methoxybenzyl)(methyl)amino]methyl}-2-methylpropane-1,3-diol</text>
        <dbReference type="Rhea" id="RHEA:55764"/>
        <dbReference type="ChEBI" id="CHEBI:15377"/>
        <dbReference type="ChEBI" id="CHEBI:139161"/>
        <dbReference type="ChEBI" id="CHEBI:139164"/>
        <dbReference type="EC" id="3.3.2.9"/>
    </reaction>
</comment>
<evidence type="ECO:0000259" key="8">
    <source>
        <dbReference type="Pfam" id="PF06441"/>
    </source>
</evidence>
<dbReference type="InterPro" id="IPR016292">
    <property type="entry name" value="Epoxide_hydrolase"/>
</dbReference>
<dbReference type="Proteomes" id="UP001642540">
    <property type="component" value="Unassembled WGS sequence"/>
</dbReference>
<feature type="domain" description="Epoxide hydrolase N-terminal" evidence="8">
    <location>
        <begin position="51"/>
        <end position="163"/>
    </location>
</feature>
<evidence type="ECO:0000256" key="6">
    <source>
        <dbReference type="PIRNR" id="PIRNR001112"/>
    </source>
</evidence>